<dbReference type="PANTHER" id="PTHR36505:SF1">
    <property type="entry name" value="BLR1072 PROTEIN"/>
    <property type="match status" value="1"/>
</dbReference>
<feature type="compositionally biased region" description="Polar residues" evidence="1">
    <location>
        <begin position="149"/>
        <end position="163"/>
    </location>
</feature>
<evidence type="ECO:0000313" key="5">
    <source>
        <dbReference type="Proteomes" id="UP000239772"/>
    </source>
</evidence>
<dbReference type="Pfam" id="PF05239">
    <property type="entry name" value="PRC"/>
    <property type="match status" value="1"/>
</dbReference>
<dbReference type="InterPro" id="IPR011033">
    <property type="entry name" value="PRC_barrel-like_sf"/>
</dbReference>
<evidence type="ECO:0000313" key="4">
    <source>
        <dbReference type="EMBL" id="PSC04016.1"/>
    </source>
</evidence>
<protein>
    <submittedName>
        <fullName evidence="4">Photosystem reaction center subunit H</fullName>
    </submittedName>
</protein>
<dbReference type="InterPro" id="IPR027275">
    <property type="entry name" value="PRC-brl_dom"/>
</dbReference>
<dbReference type="OrthoDB" id="7818259at2"/>
<feature type="compositionally biased region" description="Low complexity" evidence="1">
    <location>
        <begin position="127"/>
        <end position="148"/>
    </location>
</feature>
<feature type="signal peptide" evidence="2">
    <location>
        <begin position="1"/>
        <end position="22"/>
    </location>
</feature>
<feature type="compositionally biased region" description="Basic and acidic residues" evidence="1">
    <location>
        <begin position="180"/>
        <end position="191"/>
    </location>
</feature>
<feature type="region of interest" description="Disordered" evidence="1">
    <location>
        <begin position="25"/>
        <end position="48"/>
    </location>
</feature>
<dbReference type="Gene3D" id="2.30.30.240">
    <property type="entry name" value="PRC-barrel domain"/>
    <property type="match status" value="1"/>
</dbReference>
<evidence type="ECO:0000256" key="1">
    <source>
        <dbReference type="SAM" id="MobiDB-lite"/>
    </source>
</evidence>
<feature type="domain" description="PRC-barrel" evidence="3">
    <location>
        <begin position="62"/>
        <end position="118"/>
    </location>
</feature>
<organism evidence="4 5">
    <name type="scientific">Alsobacter soli</name>
    <dbReference type="NCBI Taxonomy" id="2109933"/>
    <lineage>
        <taxon>Bacteria</taxon>
        <taxon>Pseudomonadati</taxon>
        <taxon>Pseudomonadota</taxon>
        <taxon>Alphaproteobacteria</taxon>
        <taxon>Hyphomicrobiales</taxon>
        <taxon>Alsobacteraceae</taxon>
        <taxon>Alsobacter</taxon>
    </lineage>
</organism>
<evidence type="ECO:0000256" key="2">
    <source>
        <dbReference type="SAM" id="SignalP"/>
    </source>
</evidence>
<dbReference type="Proteomes" id="UP000239772">
    <property type="component" value="Unassembled WGS sequence"/>
</dbReference>
<dbReference type="PANTHER" id="PTHR36505">
    <property type="entry name" value="BLR1072 PROTEIN"/>
    <property type="match status" value="1"/>
</dbReference>
<dbReference type="SUPFAM" id="SSF50346">
    <property type="entry name" value="PRC-barrel domain"/>
    <property type="match status" value="1"/>
</dbReference>
<comment type="caution">
    <text evidence="4">The sequence shown here is derived from an EMBL/GenBank/DDBJ whole genome shotgun (WGS) entry which is preliminary data.</text>
</comment>
<dbReference type="AlphaFoldDB" id="A0A2T1HQU5"/>
<sequence>MLKTKLATSLLATALLAGTAVAQTNNNATNPSTSGQSMSSSSTTAGSGNVQFITNEQAGEWRGSKLVGVDIYGQNDEKVGDVKDILLDQQGNAKAVVIGVGGFLGMGEKNVAVPFNAIQWSETPRKATTASNTSGSAGTMNTANNTAAHPSTETTGTVAASNNAKDRSYPDHGMISMTKDQLKSAPDFKLK</sequence>
<keyword evidence="5" id="KW-1185">Reference proteome</keyword>
<proteinExistence type="predicted"/>
<accession>A0A2T1HQU5</accession>
<keyword evidence="2" id="KW-0732">Signal</keyword>
<feature type="region of interest" description="Disordered" evidence="1">
    <location>
        <begin position="124"/>
        <end position="191"/>
    </location>
</feature>
<feature type="chain" id="PRO_5015500763" evidence="2">
    <location>
        <begin position="23"/>
        <end position="191"/>
    </location>
</feature>
<gene>
    <name evidence="4" type="ORF">SLNSH_15510</name>
</gene>
<evidence type="ECO:0000259" key="3">
    <source>
        <dbReference type="Pfam" id="PF05239"/>
    </source>
</evidence>
<dbReference type="EMBL" id="PVZS01000017">
    <property type="protein sequence ID" value="PSC04016.1"/>
    <property type="molecule type" value="Genomic_DNA"/>
</dbReference>
<dbReference type="RefSeq" id="WP_106337923.1">
    <property type="nucleotide sequence ID" value="NZ_PVZS01000017.1"/>
</dbReference>
<name>A0A2T1HQU5_9HYPH</name>
<reference evidence="5" key="1">
    <citation type="submission" date="2018-03" db="EMBL/GenBank/DDBJ databases">
        <authorList>
            <person name="Sun L."/>
            <person name="Liu H."/>
            <person name="Chen W."/>
            <person name="Huang K."/>
            <person name="Liu W."/>
            <person name="Gao X."/>
        </authorList>
    </citation>
    <scope>NUCLEOTIDE SEQUENCE [LARGE SCALE GENOMIC DNA]</scope>
    <source>
        <strain evidence="5">SH9</strain>
    </source>
</reference>